<dbReference type="EMBL" id="BARU01031386">
    <property type="protein sequence ID" value="GAH74035.1"/>
    <property type="molecule type" value="Genomic_DNA"/>
</dbReference>
<name>X1IXS4_9ZZZZ</name>
<reference evidence="1" key="1">
    <citation type="journal article" date="2014" name="Front. Microbiol.">
        <title>High frequency of phylogenetically diverse reductive dehalogenase-homologous genes in deep subseafloor sedimentary metagenomes.</title>
        <authorList>
            <person name="Kawai M."/>
            <person name="Futagami T."/>
            <person name="Toyoda A."/>
            <person name="Takaki Y."/>
            <person name="Nishi S."/>
            <person name="Hori S."/>
            <person name="Arai W."/>
            <person name="Tsubouchi T."/>
            <person name="Morono Y."/>
            <person name="Uchiyama I."/>
            <person name="Ito T."/>
            <person name="Fujiyama A."/>
            <person name="Inagaki F."/>
            <person name="Takami H."/>
        </authorList>
    </citation>
    <scope>NUCLEOTIDE SEQUENCE</scope>
    <source>
        <strain evidence="1">Expedition CK06-06</strain>
    </source>
</reference>
<accession>X1IXS4</accession>
<sequence length="114" mass="12847">MNGMVVKKRRRHPERQFVVSCCFGCGALIGQGERNHVSLFWGDGDPGHDEVVVSSRETVVRMCFGCRREIEERGALVVRLGGLRIQLTLDECNEKSKTGAHGILRTRVVRRLVK</sequence>
<comment type="caution">
    <text evidence="1">The sequence shown here is derived from an EMBL/GenBank/DDBJ whole genome shotgun (WGS) entry which is preliminary data.</text>
</comment>
<gene>
    <name evidence="1" type="ORF">S03H2_49647</name>
</gene>
<proteinExistence type="predicted"/>
<protein>
    <submittedName>
        <fullName evidence="1">Uncharacterized protein</fullName>
    </submittedName>
</protein>
<dbReference type="AlphaFoldDB" id="X1IXS4"/>
<evidence type="ECO:0000313" key="1">
    <source>
        <dbReference type="EMBL" id="GAH74035.1"/>
    </source>
</evidence>
<organism evidence="1">
    <name type="scientific">marine sediment metagenome</name>
    <dbReference type="NCBI Taxonomy" id="412755"/>
    <lineage>
        <taxon>unclassified sequences</taxon>
        <taxon>metagenomes</taxon>
        <taxon>ecological metagenomes</taxon>
    </lineage>
</organism>